<feature type="region of interest" description="Disordered" evidence="3">
    <location>
        <begin position="121"/>
        <end position="143"/>
    </location>
</feature>
<dbReference type="SUPFAM" id="SSF54928">
    <property type="entry name" value="RNA-binding domain, RBD"/>
    <property type="match status" value="1"/>
</dbReference>
<dbReference type="InterPro" id="IPR035979">
    <property type="entry name" value="RBD_domain_sf"/>
</dbReference>
<feature type="compositionally biased region" description="Basic and acidic residues" evidence="3">
    <location>
        <begin position="330"/>
        <end position="370"/>
    </location>
</feature>
<reference evidence="6" key="1">
    <citation type="journal article" date="2019" name="Toxins">
        <title>Detection of Abrin-Like and Prepropulchellin-Like Toxin Genes and Transcripts Using Whole Genome Sequencing and Full-Length Transcript Sequencing of Abrus precatorius.</title>
        <authorList>
            <person name="Hovde B.T."/>
            <person name="Daligault H.E."/>
            <person name="Hanschen E.R."/>
            <person name="Kunde Y.A."/>
            <person name="Johnson M.B."/>
            <person name="Starkenburg S.R."/>
            <person name="Johnson S.L."/>
        </authorList>
    </citation>
    <scope>NUCLEOTIDE SEQUENCE [LARGE SCALE GENOMIC DNA]</scope>
</reference>
<keyword evidence="1" id="KW-0863">Zinc-finger</keyword>
<feature type="domain" description="CCHC-type" evidence="5">
    <location>
        <begin position="252"/>
        <end position="267"/>
    </location>
</feature>
<gene>
    <name evidence="7" type="primary">LOC113872147</name>
</gene>
<keyword evidence="6" id="KW-1185">Reference proteome</keyword>
<evidence type="ECO:0000313" key="6">
    <source>
        <dbReference type="Proteomes" id="UP000694853"/>
    </source>
</evidence>
<evidence type="ECO:0000313" key="7">
    <source>
        <dbReference type="RefSeq" id="XP_027365262.1"/>
    </source>
</evidence>
<dbReference type="Gene3D" id="4.10.60.10">
    <property type="entry name" value="Zinc finger, CCHC-type"/>
    <property type="match status" value="1"/>
</dbReference>
<evidence type="ECO:0000259" key="5">
    <source>
        <dbReference type="PROSITE" id="PS50158"/>
    </source>
</evidence>
<dbReference type="GeneID" id="113872147"/>
<dbReference type="InterPro" id="IPR000504">
    <property type="entry name" value="RRM_dom"/>
</dbReference>
<dbReference type="GO" id="GO:0008270">
    <property type="term" value="F:zinc ion binding"/>
    <property type="evidence" value="ECO:0007669"/>
    <property type="project" value="UniProtKB-KW"/>
</dbReference>
<dbReference type="SMART" id="SM00343">
    <property type="entry name" value="ZnF_C2HC"/>
    <property type="match status" value="1"/>
</dbReference>
<feature type="compositionally biased region" description="Basic and acidic residues" evidence="3">
    <location>
        <begin position="257"/>
        <end position="271"/>
    </location>
</feature>
<dbReference type="PANTHER" id="PTHR48038">
    <property type="entry name" value="RIBONUCLEOPROTEIN RB97D"/>
    <property type="match status" value="1"/>
</dbReference>
<dbReference type="CDD" id="cd00590">
    <property type="entry name" value="RRM_SF"/>
    <property type="match status" value="1"/>
</dbReference>
<feature type="domain" description="RRM" evidence="4">
    <location>
        <begin position="9"/>
        <end position="79"/>
    </location>
</feature>
<dbReference type="SMART" id="SM00360">
    <property type="entry name" value="RRM"/>
    <property type="match status" value="1"/>
</dbReference>
<feature type="compositionally biased region" description="Basic residues" evidence="3">
    <location>
        <begin position="315"/>
        <end position="329"/>
    </location>
</feature>
<dbReference type="RefSeq" id="XP_027365262.1">
    <property type="nucleotide sequence ID" value="XM_027509461.1"/>
</dbReference>
<dbReference type="Gene3D" id="3.30.70.330">
    <property type="match status" value="1"/>
</dbReference>
<evidence type="ECO:0000256" key="3">
    <source>
        <dbReference type="SAM" id="MobiDB-lite"/>
    </source>
</evidence>
<dbReference type="Pfam" id="PF00076">
    <property type="entry name" value="RRM_1"/>
    <property type="match status" value="1"/>
</dbReference>
<dbReference type="InterPro" id="IPR012677">
    <property type="entry name" value="Nucleotide-bd_a/b_plait_sf"/>
</dbReference>
<dbReference type="InterPro" id="IPR036875">
    <property type="entry name" value="Znf_CCHC_sf"/>
</dbReference>
<dbReference type="PROSITE" id="PS50102">
    <property type="entry name" value="RRM"/>
    <property type="match status" value="1"/>
</dbReference>
<keyword evidence="2" id="KW-0694">RNA-binding</keyword>
<feature type="region of interest" description="Disordered" evidence="3">
    <location>
        <begin position="257"/>
        <end position="475"/>
    </location>
</feature>
<proteinExistence type="predicted"/>
<accession>A0A8B8MBQ4</accession>
<reference evidence="7" key="2">
    <citation type="submission" date="2025-08" db="UniProtKB">
        <authorList>
            <consortium name="RefSeq"/>
        </authorList>
    </citation>
    <scope>IDENTIFICATION</scope>
    <source>
        <tissue evidence="7">Young leaves</tissue>
    </source>
</reference>
<evidence type="ECO:0000256" key="1">
    <source>
        <dbReference type="PROSITE-ProRule" id="PRU00047"/>
    </source>
</evidence>
<keyword evidence="1" id="KW-0479">Metal-binding</keyword>
<keyword evidence="1" id="KW-0862">Zinc</keyword>
<dbReference type="Proteomes" id="UP000694853">
    <property type="component" value="Unplaced"/>
</dbReference>
<feature type="compositionally biased region" description="Low complexity" evidence="3">
    <location>
        <begin position="379"/>
        <end position="430"/>
    </location>
</feature>
<feature type="compositionally biased region" description="Polar residues" evidence="3">
    <location>
        <begin position="297"/>
        <end position="307"/>
    </location>
</feature>
<evidence type="ECO:0000256" key="2">
    <source>
        <dbReference type="PROSITE-ProRule" id="PRU00176"/>
    </source>
</evidence>
<dbReference type="OrthoDB" id="5970at2759"/>
<dbReference type="PANTHER" id="PTHR48038:SF2">
    <property type="entry name" value="OS02G0536400 PROTEIN"/>
    <property type="match status" value="1"/>
</dbReference>
<dbReference type="KEGG" id="aprc:113872147"/>
<dbReference type="PROSITE" id="PS50158">
    <property type="entry name" value="ZF_CCHC"/>
    <property type="match status" value="1"/>
</dbReference>
<dbReference type="SUPFAM" id="SSF57756">
    <property type="entry name" value="Retrovirus zinc finger-like domains"/>
    <property type="match status" value="1"/>
</dbReference>
<feature type="compositionally biased region" description="Polar residues" evidence="3">
    <location>
        <begin position="445"/>
        <end position="474"/>
    </location>
</feature>
<dbReference type="InterPro" id="IPR001878">
    <property type="entry name" value="Znf_CCHC"/>
</dbReference>
<sequence length="690" mass="77572">MFDIVILPMSLYIGNLSEHSRRDELERVFRRFGHCNVQLKRDGYGFVVFDFPPDAEKALRALKGRNICGEPLTITWSNKQPNVQFSRFARGGRRNANELHRGRNSDRVGFARRKVGFNGWQNHKMGGGKSIEMPGEERGYQQDDSKDYVGKEKDYGGDFPDEGGGVVPDLEDNGRWGEPVHDPSVDDGNGNAIEFDRYEPYQGRDRKHDNEDYHVGYSGGSPGANSQENVGRVQIGKDASNRPNDSKFQQTCYRCGEPGHKMRNCPKEHSSQRKYHRFDVQQNNKIGKKHKGENENKFGSGSWTKLHSSGDALSLRHRRDERRVSASRRHVAESRDETSPATRETDMHQKREYGGKKRSRNGRESPERSRAKISKKFVTPSLPSNYSTSYSLSHSRSSKSLPRSSSRSRSRTVSSRARTSSSKLRSSSKSQYCKGKSLNSRRSRSPTSLSVSLNQPLSLSPNKIQLNSRGSPINGTARESVDRLVAQGQQIGNTTDLENLQSKDTGIAVNGKPKVFTTAMDCVEKDLFVQEDNNEDCIFLKSSDGVTNLTEPFVAGDLSPPIVKETTGLGDSGTSMLSDIQTEIQKPSSEIHVNPHSDLSTIVSTEEMCTVLNNYGLELPKDDEKNLTMNAFFGCARLWPWHIIYYRRLKKGPISTENYARRVAQNQEFGIVDKYIRSSSGWGEFSLEIS</sequence>
<dbReference type="Pfam" id="PF00098">
    <property type="entry name" value="zf-CCHC"/>
    <property type="match status" value="1"/>
</dbReference>
<organism evidence="6 7">
    <name type="scientific">Abrus precatorius</name>
    <name type="common">Indian licorice</name>
    <name type="synonym">Glycine abrus</name>
    <dbReference type="NCBI Taxonomy" id="3816"/>
    <lineage>
        <taxon>Eukaryota</taxon>
        <taxon>Viridiplantae</taxon>
        <taxon>Streptophyta</taxon>
        <taxon>Embryophyta</taxon>
        <taxon>Tracheophyta</taxon>
        <taxon>Spermatophyta</taxon>
        <taxon>Magnoliopsida</taxon>
        <taxon>eudicotyledons</taxon>
        <taxon>Gunneridae</taxon>
        <taxon>Pentapetalae</taxon>
        <taxon>rosids</taxon>
        <taxon>fabids</taxon>
        <taxon>Fabales</taxon>
        <taxon>Fabaceae</taxon>
        <taxon>Papilionoideae</taxon>
        <taxon>50 kb inversion clade</taxon>
        <taxon>NPAAA clade</taxon>
        <taxon>indigoferoid/millettioid clade</taxon>
        <taxon>Abreae</taxon>
        <taxon>Abrus</taxon>
    </lineage>
</organism>
<dbReference type="AlphaFoldDB" id="A0A8B8MBQ4"/>
<dbReference type="GO" id="GO:0003723">
    <property type="term" value="F:RNA binding"/>
    <property type="evidence" value="ECO:0007669"/>
    <property type="project" value="UniProtKB-UniRule"/>
</dbReference>
<protein>
    <submittedName>
        <fullName evidence="7">Serine/arginine-rich splicing factor 4-like</fullName>
    </submittedName>
</protein>
<evidence type="ECO:0000259" key="4">
    <source>
        <dbReference type="PROSITE" id="PS50102"/>
    </source>
</evidence>
<name>A0A8B8MBQ4_ABRPR</name>